<name>A0A2S0RH47_9FLAO</name>
<evidence type="ECO:0000313" key="1">
    <source>
        <dbReference type="EMBL" id="AWA30976.1"/>
    </source>
</evidence>
<dbReference type="EMBL" id="CP028811">
    <property type="protein sequence ID" value="AWA30976.1"/>
    <property type="molecule type" value="Genomic_DNA"/>
</dbReference>
<sequence>MKRLLYILLVFPNLFFAQVYRAKLVDYDASKIPAYCGYQKSYGVLKFELQEKSRKGEVVFIVQECPRELMEKVGEYKNDSIYSVSIGDQVNKKLREIGIEICKRNYPKDKTKIFWVGFIKH</sequence>
<reference evidence="1 2" key="1">
    <citation type="submission" date="2018-04" db="EMBL/GenBank/DDBJ databases">
        <title>Genome sequencing of Flavobacterium sp. HYN0048.</title>
        <authorList>
            <person name="Yi H."/>
            <person name="Baek C."/>
        </authorList>
    </citation>
    <scope>NUCLEOTIDE SEQUENCE [LARGE SCALE GENOMIC DNA]</scope>
    <source>
        <strain evidence="1 2">HYN0048</strain>
    </source>
</reference>
<evidence type="ECO:0000313" key="2">
    <source>
        <dbReference type="Proteomes" id="UP000244193"/>
    </source>
</evidence>
<gene>
    <name evidence="1" type="ORF">HYN48_13300</name>
</gene>
<dbReference type="KEGG" id="fmg:HYN48_13300"/>
<protein>
    <submittedName>
        <fullName evidence="1">Uncharacterized protein</fullName>
    </submittedName>
</protein>
<organism evidence="1 2">
    <name type="scientific">Flavobacterium magnum</name>
    <dbReference type="NCBI Taxonomy" id="2162713"/>
    <lineage>
        <taxon>Bacteria</taxon>
        <taxon>Pseudomonadati</taxon>
        <taxon>Bacteroidota</taxon>
        <taxon>Flavobacteriia</taxon>
        <taxon>Flavobacteriales</taxon>
        <taxon>Flavobacteriaceae</taxon>
        <taxon>Flavobacterium</taxon>
    </lineage>
</organism>
<dbReference type="RefSeq" id="WP_108372498.1">
    <property type="nucleotide sequence ID" value="NZ_CP028811.1"/>
</dbReference>
<dbReference type="OrthoDB" id="980044at2"/>
<dbReference type="Proteomes" id="UP000244193">
    <property type="component" value="Chromosome"/>
</dbReference>
<dbReference type="AlphaFoldDB" id="A0A2S0RH47"/>
<proteinExistence type="predicted"/>
<keyword evidence="2" id="KW-1185">Reference proteome</keyword>
<accession>A0A2S0RH47</accession>